<dbReference type="PROSITE" id="PS50800">
    <property type="entry name" value="SAP"/>
    <property type="match status" value="1"/>
</dbReference>
<keyword evidence="2" id="KW-0732">Signal</keyword>
<proteinExistence type="predicted"/>
<feature type="domain" description="SAP" evidence="3">
    <location>
        <begin position="57"/>
        <end position="91"/>
    </location>
</feature>
<sequence>MLSIRTTLCLGLLLPLVNSYISPSFGVVGVISVHRSLVASNSALHNSASSDFTPSELKSIKKSTLINIANKLNLSTAGTKIQLIDRLKKHVDESEASFDVDSLLSSHSPSPSSGLSSKVAIEVPPSESPSIPSPSTSFDFTYDKPLKTSKTSQELEKKITTILEDIIESEGYKNSQELDVTKLDVESINSLKSLCSSPSSTPLLSRIFSSLYIRCVAEDGVAGDDPSKGGGNYIKLTSLDGYITGVLKATRDKLVRDRVSRLLSTDNSGSEVAKVIEEGLGGEVCEFLKLKESQVTSDILKNLRTRVEAEMYVRNSSSGWCVRLLYDLQVLDAGLEQIIESQCGNVEKLDDFEMFVEGAGERVTERVRTAVKKVREDREKNFL</sequence>
<keyword evidence="5" id="KW-1185">Reference proteome</keyword>
<accession>A0A9W7B800</accession>
<dbReference type="AlphaFoldDB" id="A0A9W7B800"/>
<evidence type="ECO:0000313" key="4">
    <source>
        <dbReference type="EMBL" id="GMH83130.1"/>
    </source>
</evidence>
<name>A0A9W7B800_9STRA</name>
<feature type="chain" id="PRO_5040883651" description="SAP domain-containing protein" evidence="2">
    <location>
        <begin position="20"/>
        <end position="383"/>
    </location>
</feature>
<comment type="caution">
    <text evidence="4">The sequence shown here is derived from an EMBL/GenBank/DDBJ whole genome shotgun (WGS) entry which is preliminary data.</text>
</comment>
<evidence type="ECO:0000313" key="5">
    <source>
        <dbReference type="Proteomes" id="UP001165160"/>
    </source>
</evidence>
<dbReference type="Gene3D" id="1.10.720.30">
    <property type="entry name" value="SAP domain"/>
    <property type="match status" value="1"/>
</dbReference>
<dbReference type="Pfam" id="PF02037">
    <property type="entry name" value="SAP"/>
    <property type="match status" value="1"/>
</dbReference>
<feature type="compositionally biased region" description="Low complexity" evidence="1">
    <location>
        <begin position="102"/>
        <end position="117"/>
    </location>
</feature>
<dbReference type="InterPro" id="IPR036361">
    <property type="entry name" value="SAP_dom_sf"/>
</dbReference>
<dbReference type="InterPro" id="IPR003034">
    <property type="entry name" value="SAP_dom"/>
</dbReference>
<organism evidence="4 5">
    <name type="scientific">Triparma verrucosa</name>
    <dbReference type="NCBI Taxonomy" id="1606542"/>
    <lineage>
        <taxon>Eukaryota</taxon>
        <taxon>Sar</taxon>
        <taxon>Stramenopiles</taxon>
        <taxon>Ochrophyta</taxon>
        <taxon>Bolidophyceae</taxon>
        <taxon>Parmales</taxon>
        <taxon>Triparmaceae</taxon>
        <taxon>Triparma</taxon>
    </lineage>
</organism>
<gene>
    <name evidence="4" type="ORF">TrVE_jg3732</name>
</gene>
<evidence type="ECO:0000259" key="3">
    <source>
        <dbReference type="PROSITE" id="PS50800"/>
    </source>
</evidence>
<dbReference type="EMBL" id="BRXX01000023">
    <property type="protein sequence ID" value="GMH83130.1"/>
    <property type="molecule type" value="Genomic_DNA"/>
</dbReference>
<evidence type="ECO:0000256" key="1">
    <source>
        <dbReference type="SAM" id="MobiDB-lite"/>
    </source>
</evidence>
<protein>
    <recommendedName>
        <fullName evidence="3">SAP domain-containing protein</fullName>
    </recommendedName>
</protein>
<feature type="compositionally biased region" description="Low complexity" evidence="1">
    <location>
        <begin position="124"/>
        <end position="137"/>
    </location>
</feature>
<dbReference type="Proteomes" id="UP001165160">
    <property type="component" value="Unassembled WGS sequence"/>
</dbReference>
<feature type="signal peptide" evidence="2">
    <location>
        <begin position="1"/>
        <end position="19"/>
    </location>
</feature>
<evidence type="ECO:0000256" key="2">
    <source>
        <dbReference type="SAM" id="SignalP"/>
    </source>
</evidence>
<reference evidence="5" key="1">
    <citation type="journal article" date="2023" name="Commun. Biol.">
        <title>Genome analysis of Parmales, the sister group of diatoms, reveals the evolutionary specialization of diatoms from phago-mixotrophs to photoautotrophs.</title>
        <authorList>
            <person name="Ban H."/>
            <person name="Sato S."/>
            <person name="Yoshikawa S."/>
            <person name="Yamada K."/>
            <person name="Nakamura Y."/>
            <person name="Ichinomiya M."/>
            <person name="Sato N."/>
            <person name="Blanc-Mathieu R."/>
            <person name="Endo H."/>
            <person name="Kuwata A."/>
            <person name="Ogata H."/>
        </authorList>
    </citation>
    <scope>NUCLEOTIDE SEQUENCE [LARGE SCALE GENOMIC DNA]</scope>
    <source>
        <strain evidence="5">NIES 3699</strain>
    </source>
</reference>
<feature type="region of interest" description="Disordered" evidence="1">
    <location>
        <begin position="102"/>
        <end position="137"/>
    </location>
</feature>